<proteinExistence type="inferred from homology"/>
<organism evidence="12 13">
    <name type="scientific">Leuconostoc pseudomesenteroides</name>
    <dbReference type="NCBI Taxonomy" id="33968"/>
    <lineage>
        <taxon>Bacteria</taxon>
        <taxon>Bacillati</taxon>
        <taxon>Bacillota</taxon>
        <taxon>Bacilli</taxon>
        <taxon>Lactobacillales</taxon>
        <taxon>Lactobacillaceae</taxon>
        <taxon>Leuconostoc</taxon>
    </lineage>
</organism>
<dbReference type="GO" id="GO:0006508">
    <property type="term" value="P:proteolysis"/>
    <property type="evidence" value="ECO:0007669"/>
    <property type="project" value="UniProtKB-KW"/>
</dbReference>
<feature type="domain" description="C5a peptidase/Subtilisin-like protease SBT2-like Fn3-like" evidence="11">
    <location>
        <begin position="755"/>
        <end position="903"/>
    </location>
</feature>
<dbReference type="InterPro" id="IPR015500">
    <property type="entry name" value="Peptidase_S8_subtilisin-rel"/>
</dbReference>
<dbReference type="Gene3D" id="2.60.40.1710">
    <property type="entry name" value="Subtilisin-like superfamily"/>
    <property type="match status" value="1"/>
</dbReference>
<dbReference type="Pfam" id="PF06280">
    <property type="entry name" value="fn3_5"/>
    <property type="match status" value="1"/>
</dbReference>
<comment type="similarity">
    <text evidence="1 7">Belongs to the peptidase S8 family.</text>
</comment>
<dbReference type="Pfam" id="PF00082">
    <property type="entry name" value="Peptidase_S8"/>
    <property type="match status" value="1"/>
</dbReference>
<reference evidence="12 13" key="1">
    <citation type="submission" date="2019-06" db="EMBL/GenBank/DDBJ databases">
        <title>Genome analyses of bacteria isolated from kimchi.</title>
        <authorList>
            <person name="Lee S."/>
            <person name="Ahn S."/>
            <person name="Roh S."/>
        </authorList>
    </citation>
    <scope>NUCLEOTIDE SEQUENCE [LARGE SCALE GENOMIC DNA]</scope>
    <source>
        <strain evidence="12 13">CBA3630</strain>
    </source>
</reference>
<keyword evidence="2 7" id="KW-0645">Protease</keyword>
<dbReference type="PANTHER" id="PTHR43806:SF11">
    <property type="entry name" value="CEREVISIN-RELATED"/>
    <property type="match status" value="1"/>
</dbReference>
<evidence type="ECO:0000256" key="2">
    <source>
        <dbReference type="ARBA" id="ARBA00022670"/>
    </source>
</evidence>
<keyword evidence="5 7" id="KW-0720">Serine protease</keyword>
<evidence type="ECO:0000256" key="8">
    <source>
        <dbReference type="SAM" id="MobiDB-lite"/>
    </source>
</evidence>
<evidence type="ECO:0000256" key="4">
    <source>
        <dbReference type="ARBA" id="ARBA00022801"/>
    </source>
</evidence>
<dbReference type="GO" id="GO:0016020">
    <property type="term" value="C:membrane"/>
    <property type="evidence" value="ECO:0007669"/>
    <property type="project" value="InterPro"/>
</dbReference>
<evidence type="ECO:0000313" key="13">
    <source>
        <dbReference type="Proteomes" id="UP000321296"/>
    </source>
</evidence>
<dbReference type="Gene3D" id="3.40.50.200">
    <property type="entry name" value="Peptidase S8/S53 domain"/>
    <property type="match status" value="1"/>
</dbReference>
<feature type="chain" id="PRO_5023021139" evidence="9">
    <location>
        <begin position="22"/>
        <end position="1805"/>
    </location>
</feature>
<evidence type="ECO:0000259" key="10">
    <source>
        <dbReference type="Pfam" id="PF00082"/>
    </source>
</evidence>
<dbReference type="PROSITE" id="PS00138">
    <property type="entry name" value="SUBTILASE_SER"/>
    <property type="match status" value="1"/>
</dbReference>
<feature type="region of interest" description="Disordered" evidence="8">
    <location>
        <begin position="588"/>
        <end position="626"/>
    </location>
</feature>
<dbReference type="InterPro" id="IPR010435">
    <property type="entry name" value="C5a/SBT2-like_Fn3"/>
</dbReference>
<accession>A0A5B8SZA9</accession>
<sequence length="1805" mass="197424">MNMRKRRAYLMFSGFALMAIAGTTVGVNTYQQHRLAPYKTAKQQKVQTVVQNFPTTVVKTKAQKADDLKTKGIETPYDTQLTAQGKKPKEMTLAEKSNTYVKMTLSLSAEAAAQKSSTPNPDGTSATLNHINQAEQNIIDQQTPIKNRAEQITGKKVLKQSGYLVNTLSIMAKPTQVKQLSAIAGVKEVHIQSVYQPANSNDNDLAQVTDDWRSAHGGDGSGMLIADIDSGIDYTHPDLKLTTTGSKQAKLSKDSSKLFQKFSSYGVYQSNKVPFAHNYADNIDSQDELKDNGITHEHGQHVAGILAANGKVKGVAPEAQLLDMKVFSNHHNGASTDSIVDAIEDSVKLGADVLNLSLGSSLTNYSSLMPETAALNRAAKLGVVPVVAASNDGRASAEQSDLHTVAHNPEEDISISSMSLADGAISVASMEGTQTHALTTNFSDSAGKTFSDKVPVRVSPGIPDDFWTKKHTIRDNGVPWSDEGYNYDETKKADWISKGFNLATDAHKIKIIQYNPDPVANTTVKDMQRTAKKNDVDMVILIDYKDRSLPSCEFAPVDDENAPAMLISYQSGRQLLAKVRELAPDYYGKEPLPEDASAEDANKRQEVANASLTAPTTTTADNQDTGKMSTFTSWGCTPDLNLKPDVTGVGGNIWSLSNKDYAQMSGTSMASPFVAGTVALLKQQANKQHVNLGQGSNKFIKNMKTLLQNTAQPVYSKDGQAYYSPRQQGAGLVQVDNAIKSHTVVTDAKDQDGAVDLKSFSGQTKTFTLNIKNVGNKAATYSVKGLGGVATEIRTTDSKAPNEVGIRTTYNSNGDALDTTSLNGVGTYYYRDEQPYLDLVSEHNIANATLTASQNQVSVPAGQTKTVAVTVTVPKTQAKQSWVEGYVQVKSTKDSEPAANIPYFGYYGNWDAGQVIDKPAQEKGSIKGWGYLGDSHYLRPLMTGNTGIASNEYVTQYTSDNDHAAISFQKSSAHQSAVDLEYMLRWTKEIDVDVLGADKKTVLTHLATYQQSKPGLITTEWNGTVPNPKTGKSDKVADGVYYIRTKAKMLDGAKTETVFRKLTVDNVMPKVANAHLKYQKDGVRLTADINEKGSGMFDLSNDYTGGKVDLRLNSILSSNQFDTPEKEKTSGWLHNHFDILLNEQQVENLKQQDNKVEITLRDRAGNGDWFENQLKLSVEGTKETKKQVDKLASKFSVDYQNMIKQTKVDGEYSDLSADADRVHIDTGEHADPNSAPSEHKSINAFDLKAVDSKYWSIQINGSWNQNKPFNVTSCDSQDKQIDHVTVTAKDGNWSTRIKVGKLGYLKFTDASGKELTKPVVPEIPIGEGIDTQIDQAALATESHGKWIKRGNHEILVVPYSTSSLNIKGAFTGAHTPDKVLIYNNQVIDQDSRTIRVAKPIWTDNHLNMQVYTGQSGLEKNVEATKLGVDGSYSGQVSLWDAQTLANLQNNSLDLLKTTSNYEGGGSKNCQTNGLQSVQFAGYEAEYSDILPRIIIPEGSQNPFFNPEFATANVSKNDPLSKYIWQLSDFSKTFSLPVYRLPEGESLSSVKDNGVEKDSILPLKPEHSADSLGLDDKHPIMMIGSDVVITPSNLLDENGALRCYNPFTQDLTITGYAIPTIKNLRFVLNSANPDDASNQVKVNPDGSFKFVAHHVGPVVEKAFVVKYDQTINGQTTAQTQEHALKINLSQPAIHLDTDTHWVQRPNSHHFDVYTSNTSFTLSGQVSAYNTGVAVNVNGENVFVGKTNWDDASKYGTPYLGFAPEKFSKTYKLNKHETTTYNIMPYQLTDTGNVGDTYEIVVHQVGK</sequence>
<evidence type="ECO:0000256" key="6">
    <source>
        <dbReference type="PIRSR" id="PIRSR615500-1"/>
    </source>
</evidence>
<dbReference type="InterPro" id="IPR050131">
    <property type="entry name" value="Peptidase_S8_subtilisin-like"/>
</dbReference>
<evidence type="ECO:0000256" key="1">
    <source>
        <dbReference type="ARBA" id="ARBA00011073"/>
    </source>
</evidence>
<feature type="active site" description="Charge relay system" evidence="6 7">
    <location>
        <position position="668"/>
    </location>
</feature>
<dbReference type="PROSITE" id="PS51892">
    <property type="entry name" value="SUBTILASE"/>
    <property type="match status" value="1"/>
</dbReference>
<keyword evidence="4 7" id="KW-0378">Hydrolase</keyword>
<evidence type="ECO:0000256" key="3">
    <source>
        <dbReference type="ARBA" id="ARBA00022729"/>
    </source>
</evidence>
<dbReference type="SUPFAM" id="SSF52743">
    <property type="entry name" value="Subtilisin-like"/>
    <property type="match status" value="1"/>
</dbReference>
<dbReference type="KEGG" id="lpse:FGL85_04465"/>
<dbReference type="PRINTS" id="PR00723">
    <property type="entry name" value="SUBTILISIN"/>
</dbReference>
<feature type="signal peptide" evidence="9">
    <location>
        <begin position="1"/>
        <end position="21"/>
    </location>
</feature>
<dbReference type="Proteomes" id="UP000321296">
    <property type="component" value="Chromosome"/>
</dbReference>
<feature type="domain" description="Peptidase S8/S53" evidence="10">
    <location>
        <begin position="220"/>
        <end position="731"/>
    </location>
</feature>
<name>A0A5B8SZA9_LEUPS</name>
<dbReference type="PANTHER" id="PTHR43806">
    <property type="entry name" value="PEPTIDASE S8"/>
    <property type="match status" value="1"/>
</dbReference>
<dbReference type="InterPro" id="IPR023828">
    <property type="entry name" value="Peptidase_S8_Ser-AS"/>
</dbReference>
<keyword evidence="3 9" id="KW-0732">Signal</keyword>
<dbReference type="Gene3D" id="3.50.30.30">
    <property type="match status" value="1"/>
</dbReference>
<protein>
    <submittedName>
        <fullName evidence="12">S8 family serine peptidase</fullName>
    </submittedName>
</protein>
<evidence type="ECO:0000313" key="12">
    <source>
        <dbReference type="EMBL" id="QEA41791.1"/>
    </source>
</evidence>
<evidence type="ECO:0000259" key="11">
    <source>
        <dbReference type="Pfam" id="PF06280"/>
    </source>
</evidence>
<feature type="active site" description="Charge relay system" evidence="6 7">
    <location>
        <position position="298"/>
    </location>
</feature>
<dbReference type="InterPro" id="IPR000209">
    <property type="entry name" value="Peptidase_S8/S53_dom"/>
</dbReference>
<dbReference type="InterPro" id="IPR036852">
    <property type="entry name" value="Peptidase_S8/S53_dom_sf"/>
</dbReference>
<evidence type="ECO:0000256" key="5">
    <source>
        <dbReference type="ARBA" id="ARBA00022825"/>
    </source>
</evidence>
<dbReference type="GO" id="GO:0004252">
    <property type="term" value="F:serine-type endopeptidase activity"/>
    <property type="evidence" value="ECO:0007669"/>
    <property type="project" value="UniProtKB-UniRule"/>
</dbReference>
<feature type="active site" description="Charge relay system" evidence="6 7">
    <location>
        <position position="229"/>
    </location>
</feature>
<gene>
    <name evidence="12" type="ORF">FGL85_04465</name>
</gene>
<dbReference type="EMBL" id="CP042383">
    <property type="protein sequence ID" value="QEA41791.1"/>
    <property type="molecule type" value="Genomic_DNA"/>
</dbReference>
<evidence type="ECO:0000256" key="9">
    <source>
        <dbReference type="SAM" id="SignalP"/>
    </source>
</evidence>
<evidence type="ECO:0000256" key="7">
    <source>
        <dbReference type="PROSITE-ProRule" id="PRU01240"/>
    </source>
</evidence>
<feature type="compositionally biased region" description="Polar residues" evidence="8">
    <location>
        <begin position="608"/>
        <end position="626"/>
    </location>
</feature>